<dbReference type="Pfam" id="PF02366">
    <property type="entry name" value="PMT"/>
    <property type="match status" value="1"/>
</dbReference>
<dbReference type="GO" id="GO:0012505">
    <property type="term" value="C:endomembrane system"/>
    <property type="evidence" value="ECO:0007669"/>
    <property type="project" value="UniProtKB-SubCell"/>
</dbReference>
<feature type="transmembrane region" description="Helical" evidence="10">
    <location>
        <begin position="36"/>
        <end position="54"/>
    </location>
</feature>
<sequence length="519" mass="57844">MTALLSRSEREAGRARQPPTDREAALLGTPMPGDRLRALLVTVVLGVIGAAVRLQNLGTPTDKGTPVFDEKHYVPQAWQMLRNGGYEDNYGYELVVHPPLAKQLIAVGEWLFGYNAWGWRFSAAVAGALIIVLTIRIARRLTRSTLLGAIAGILVICDGVLHLQSRMGMLDIFLALFVLAAFATLLRDRDQVRERLAVAVRQGWADESPFGPRLGFRWWRFGTGVLLGLATAVKWSGMYWVLAFGLLCLVFDAMARRTAGVPRPWAGMLRRDLAPALWGVGVIAVLVYLSSWWAWFASETATDRHYVELQQVGDGPFGFVPAALRSLVLYTLNVLEFHESLSTPSGDPHPWESKPWTWPMGLRPMLYAYESGPEVSGCGEPECVQATMLVGTPALWWLALPMLAWALWRSIFRADWRYAAVLVGYGAGLLPWFVNLDRQMYFFYATPMAPFLVLGLTLALGQLLGAARRGLERRGTGLLVVALYTGLVVANFVWLWPILNGDPITNQHWQAELWLPSWR</sequence>
<dbReference type="InterPro" id="IPR027005">
    <property type="entry name" value="PMT-like"/>
</dbReference>
<evidence type="ECO:0000256" key="4">
    <source>
        <dbReference type="ARBA" id="ARBA00022676"/>
    </source>
</evidence>
<dbReference type="OrthoDB" id="9776737at2"/>
<feature type="compositionally biased region" description="Basic and acidic residues" evidence="11">
    <location>
        <begin position="7"/>
        <end position="24"/>
    </location>
</feature>
<evidence type="ECO:0000256" key="9">
    <source>
        <dbReference type="ARBA" id="ARBA00093617"/>
    </source>
</evidence>
<dbReference type="Proteomes" id="UP000249915">
    <property type="component" value="Unassembled WGS sequence"/>
</dbReference>
<keyword evidence="6 10" id="KW-0812">Transmembrane</keyword>
<dbReference type="Pfam" id="PF16192">
    <property type="entry name" value="PMT_4TMC"/>
    <property type="match status" value="1"/>
</dbReference>
<evidence type="ECO:0000313" key="14">
    <source>
        <dbReference type="EMBL" id="PXY21293.1"/>
    </source>
</evidence>
<evidence type="ECO:0000256" key="3">
    <source>
        <dbReference type="ARBA" id="ARBA00007222"/>
    </source>
</evidence>
<accession>A0A2V4AMM3</accession>
<dbReference type="RefSeq" id="WP_112284532.1">
    <property type="nucleotide sequence ID" value="NZ_MASW01000006.1"/>
</dbReference>
<dbReference type="InterPro" id="IPR032421">
    <property type="entry name" value="PMT_4TMC"/>
</dbReference>
<dbReference type="PANTHER" id="PTHR10050">
    <property type="entry name" value="DOLICHYL-PHOSPHATE-MANNOSE--PROTEIN MANNOSYLTRANSFERASE"/>
    <property type="match status" value="1"/>
</dbReference>
<organism evidence="14 15">
    <name type="scientific">Prauserella muralis</name>
    <dbReference type="NCBI Taxonomy" id="588067"/>
    <lineage>
        <taxon>Bacteria</taxon>
        <taxon>Bacillati</taxon>
        <taxon>Actinomycetota</taxon>
        <taxon>Actinomycetes</taxon>
        <taxon>Pseudonocardiales</taxon>
        <taxon>Pseudonocardiaceae</taxon>
        <taxon>Prauserella</taxon>
    </lineage>
</organism>
<comment type="subcellular location">
    <subcellularLocation>
        <location evidence="10">Cell membrane</location>
    </subcellularLocation>
    <subcellularLocation>
        <location evidence="1">Endomembrane system</location>
        <topology evidence="1">Multi-pass membrane protein</topology>
    </subcellularLocation>
</comment>
<comment type="pathway">
    <text evidence="2 10">Protein modification; protein glycosylation.</text>
</comment>
<keyword evidence="8 10" id="KW-0472">Membrane</keyword>
<evidence type="ECO:0000256" key="7">
    <source>
        <dbReference type="ARBA" id="ARBA00022989"/>
    </source>
</evidence>
<dbReference type="EC" id="2.4.1.-" evidence="10"/>
<evidence type="ECO:0000256" key="1">
    <source>
        <dbReference type="ARBA" id="ARBA00004127"/>
    </source>
</evidence>
<keyword evidence="10" id="KW-1003">Cell membrane</keyword>
<dbReference type="EMBL" id="MASW01000006">
    <property type="protein sequence ID" value="PXY21293.1"/>
    <property type="molecule type" value="Genomic_DNA"/>
</dbReference>
<evidence type="ECO:0000259" key="12">
    <source>
        <dbReference type="Pfam" id="PF02366"/>
    </source>
</evidence>
<comment type="caution">
    <text evidence="14">The sequence shown here is derived from an EMBL/GenBank/DDBJ whole genome shotgun (WGS) entry which is preliminary data.</text>
</comment>
<evidence type="ECO:0000256" key="11">
    <source>
        <dbReference type="SAM" id="MobiDB-lite"/>
    </source>
</evidence>
<dbReference type="AlphaFoldDB" id="A0A2V4AMM3"/>
<dbReference type="InterPro" id="IPR003342">
    <property type="entry name" value="ArnT-like_N"/>
</dbReference>
<feature type="region of interest" description="Disordered" evidence="11">
    <location>
        <begin position="1"/>
        <end position="27"/>
    </location>
</feature>
<reference evidence="14 15" key="1">
    <citation type="submission" date="2016-07" db="EMBL/GenBank/DDBJ databases">
        <title>Draft genome sequence of Prauserella muralis DSM 45305, isolated from a mould-covered wall in an indoor environment.</title>
        <authorList>
            <person name="Ruckert C."/>
            <person name="Albersmeier A."/>
            <person name="Jiang C.-L."/>
            <person name="Jiang Y."/>
            <person name="Kalinowski J."/>
            <person name="Schneider O."/>
            <person name="Winkler A."/>
            <person name="Zotchev S.B."/>
        </authorList>
    </citation>
    <scope>NUCLEOTIDE SEQUENCE [LARGE SCALE GENOMIC DNA]</scope>
    <source>
        <strain evidence="14 15">DSM 45305</strain>
    </source>
</reference>
<keyword evidence="4 10" id="KW-0328">Glycosyltransferase</keyword>
<keyword evidence="15" id="KW-1185">Reference proteome</keyword>
<dbReference type="GO" id="GO:0004169">
    <property type="term" value="F:dolichyl-phosphate-mannose-protein mannosyltransferase activity"/>
    <property type="evidence" value="ECO:0007669"/>
    <property type="project" value="UniProtKB-UniRule"/>
</dbReference>
<name>A0A2V4AMM3_9PSEU</name>
<proteinExistence type="inferred from homology"/>
<evidence type="ECO:0000256" key="8">
    <source>
        <dbReference type="ARBA" id="ARBA00023136"/>
    </source>
</evidence>
<dbReference type="GO" id="GO:0005886">
    <property type="term" value="C:plasma membrane"/>
    <property type="evidence" value="ECO:0007669"/>
    <property type="project" value="UniProtKB-SubCell"/>
</dbReference>
<comment type="function">
    <text evidence="10">Protein O-mannosyltransferase that catalyzes the transfer of a single mannose residue from a polyprenol phospho-mannosyl lipidic donor to the hydroxyl group of selected serine and threonine residues in acceptor proteins.</text>
</comment>
<evidence type="ECO:0000313" key="15">
    <source>
        <dbReference type="Proteomes" id="UP000249915"/>
    </source>
</evidence>
<feature type="transmembrane region" description="Helical" evidence="10">
    <location>
        <begin position="477"/>
        <end position="499"/>
    </location>
</feature>
<keyword evidence="7 10" id="KW-1133">Transmembrane helix</keyword>
<evidence type="ECO:0000256" key="10">
    <source>
        <dbReference type="RuleBase" id="RU367007"/>
    </source>
</evidence>
<feature type="transmembrane region" description="Helical" evidence="10">
    <location>
        <begin position="418"/>
        <end position="435"/>
    </location>
</feature>
<evidence type="ECO:0000256" key="5">
    <source>
        <dbReference type="ARBA" id="ARBA00022679"/>
    </source>
</evidence>
<feature type="transmembrane region" description="Helical" evidence="10">
    <location>
        <begin position="169"/>
        <end position="186"/>
    </location>
</feature>
<gene>
    <name evidence="14" type="ORF">BAY60_28005</name>
</gene>
<feature type="transmembrane region" description="Helical" evidence="10">
    <location>
        <begin position="276"/>
        <end position="295"/>
    </location>
</feature>
<comment type="similarity">
    <text evidence="3 10">Belongs to the glycosyltransferase 39 family.</text>
</comment>
<feature type="transmembrane region" description="Helical" evidence="10">
    <location>
        <begin position="117"/>
        <end position="138"/>
    </location>
</feature>
<feature type="transmembrane region" description="Helical" evidence="10">
    <location>
        <begin position="145"/>
        <end position="163"/>
    </location>
</feature>
<keyword evidence="5 10" id="KW-0808">Transferase</keyword>
<evidence type="ECO:0000256" key="6">
    <source>
        <dbReference type="ARBA" id="ARBA00022692"/>
    </source>
</evidence>
<evidence type="ECO:0000256" key="2">
    <source>
        <dbReference type="ARBA" id="ARBA00004922"/>
    </source>
</evidence>
<evidence type="ECO:0000259" key="13">
    <source>
        <dbReference type="Pfam" id="PF16192"/>
    </source>
</evidence>
<dbReference type="UniPathway" id="UPA00378"/>
<dbReference type="PANTHER" id="PTHR10050:SF46">
    <property type="entry name" value="PROTEIN O-MANNOSYL-TRANSFERASE 2"/>
    <property type="match status" value="1"/>
</dbReference>
<protein>
    <recommendedName>
        <fullName evidence="9 10">Polyprenol-phosphate-mannose--protein mannosyltransferase</fullName>
        <ecNumber evidence="10">2.4.1.-</ecNumber>
    </recommendedName>
</protein>
<feature type="domain" description="ArnT-like N-terminal" evidence="12">
    <location>
        <begin position="44"/>
        <end position="250"/>
    </location>
</feature>
<feature type="transmembrane region" description="Helical" evidence="10">
    <location>
        <begin position="441"/>
        <end position="465"/>
    </location>
</feature>
<feature type="domain" description="Protein O-mannosyl-transferase C-terminal four TM" evidence="13">
    <location>
        <begin position="331"/>
        <end position="518"/>
    </location>
</feature>